<evidence type="ECO:0000256" key="3">
    <source>
        <dbReference type="ARBA" id="ARBA00023295"/>
    </source>
</evidence>
<dbReference type="InterPro" id="IPR013189">
    <property type="entry name" value="Glyco_hydro_32_C"/>
</dbReference>
<dbReference type="PANTHER" id="PTHR31953">
    <property type="entry name" value="BETA-FRUCTOFURANOSIDASE, INSOLUBLE ISOENZYME CWINV1-RELATED"/>
    <property type="match status" value="1"/>
</dbReference>
<dbReference type="InterPro" id="IPR013148">
    <property type="entry name" value="Glyco_hydro_32_N"/>
</dbReference>
<keyword evidence="8" id="KW-1185">Reference proteome</keyword>
<dbReference type="Pfam" id="PF08244">
    <property type="entry name" value="Glyco_hydro_32C"/>
    <property type="match status" value="1"/>
</dbReference>
<reference evidence="7" key="2">
    <citation type="submission" date="2023-05" db="EMBL/GenBank/DDBJ databases">
        <authorList>
            <person name="Schelkunov M.I."/>
        </authorList>
    </citation>
    <scope>NUCLEOTIDE SEQUENCE</scope>
    <source>
        <strain evidence="7">Hsosn_3</strain>
        <tissue evidence="7">Leaf</tissue>
    </source>
</reference>
<evidence type="ECO:0000313" key="7">
    <source>
        <dbReference type="EMBL" id="KAK1370280.1"/>
    </source>
</evidence>
<feature type="domain" description="Glycosyl hydrolase family 32 C-terminal" evidence="6">
    <location>
        <begin position="428"/>
        <end position="619"/>
    </location>
</feature>
<dbReference type="AlphaFoldDB" id="A0AAD8HN22"/>
<dbReference type="CDD" id="cd18624">
    <property type="entry name" value="GH32_Fruct1-like"/>
    <property type="match status" value="1"/>
</dbReference>
<reference evidence="7" key="1">
    <citation type="submission" date="2023-02" db="EMBL/GenBank/DDBJ databases">
        <title>Genome of toxic invasive species Heracleum sosnowskyi carries increased number of genes despite the absence of recent whole-genome duplications.</title>
        <authorList>
            <person name="Schelkunov M."/>
            <person name="Shtratnikova V."/>
            <person name="Makarenko M."/>
            <person name="Klepikova A."/>
            <person name="Omelchenko D."/>
            <person name="Novikova G."/>
            <person name="Obukhova E."/>
            <person name="Bogdanov V."/>
            <person name="Penin A."/>
            <person name="Logacheva M."/>
        </authorList>
    </citation>
    <scope>NUCLEOTIDE SEQUENCE</scope>
    <source>
        <strain evidence="7">Hsosn_3</strain>
        <tissue evidence="7">Leaf</tissue>
    </source>
</reference>
<accession>A0AAD8HN22</accession>
<protein>
    <submittedName>
        <fullName evidence="7">Beta-fructofuranosidase, insoluble isoenzyme CWINV1</fullName>
    </submittedName>
</protein>
<dbReference type="SMART" id="SM00640">
    <property type="entry name" value="Glyco_32"/>
    <property type="match status" value="1"/>
</dbReference>
<evidence type="ECO:0000256" key="2">
    <source>
        <dbReference type="ARBA" id="ARBA00022801"/>
    </source>
</evidence>
<organism evidence="7 8">
    <name type="scientific">Heracleum sosnowskyi</name>
    <dbReference type="NCBI Taxonomy" id="360622"/>
    <lineage>
        <taxon>Eukaryota</taxon>
        <taxon>Viridiplantae</taxon>
        <taxon>Streptophyta</taxon>
        <taxon>Embryophyta</taxon>
        <taxon>Tracheophyta</taxon>
        <taxon>Spermatophyta</taxon>
        <taxon>Magnoliopsida</taxon>
        <taxon>eudicotyledons</taxon>
        <taxon>Gunneridae</taxon>
        <taxon>Pentapetalae</taxon>
        <taxon>asterids</taxon>
        <taxon>campanulids</taxon>
        <taxon>Apiales</taxon>
        <taxon>Apiaceae</taxon>
        <taxon>Apioideae</taxon>
        <taxon>apioid superclade</taxon>
        <taxon>Tordylieae</taxon>
        <taxon>Tordyliinae</taxon>
        <taxon>Heracleum</taxon>
    </lineage>
</organism>
<dbReference type="InterPro" id="IPR050551">
    <property type="entry name" value="Fructan_Metab_Enzymes"/>
</dbReference>
<dbReference type="Gene3D" id="2.60.120.560">
    <property type="entry name" value="Exo-inulinase, domain 1"/>
    <property type="match status" value="1"/>
</dbReference>
<keyword evidence="3 4" id="KW-0326">Glycosidase</keyword>
<dbReference type="SUPFAM" id="SSF49899">
    <property type="entry name" value="Concanavalin A-like lectins/glucanases"/>
    <property type="match status" value="1"/>
</dbReference>
<dbReference type="InterPro" id="IPR023296">
    <property type="entry name" value="Glyco_hydro_beta-prop_sf"/>
</dbReference>
<dbReference type="Pfam" id="PF00251">
    <property type="entry name" value="Glyco_hydro_32N"/>
    <property type="match status" value="1"/>
</dbReference>
<dbReference type="SUPFAM" id="SSF75005">
    <property type="entry name" value="Arabinanase/levansucrase/invertase"/>
    <property type="match status" value="1"/>
</dbReference>
<name>A0AAD8HN22_9APIA</name>
<feature type="domain" description="Glycosyl hydrolase family 32 N-terminal" evidence="5">
    <location>
        <begin position="111"/>
        <end position="424"/>
    </location>
</feature>
<evidence type="ECO:0000256" key="1">
    <source>
        <dbReference type="ARBA" id="ARBA00009902"/>
    </source>
</evidence>
<keyword evidence="2 4" id="KW-0378">Hydrolase</keyword>
<dbReference type="InterPro" id="IPR013320">
    <property type="entry name" value="ConA-like_dom_sf"/>
</dbReference>
<dbReference type="InterPro" id="IPR001362">
    <property type="entry name" value="Glyco_hydro_32"/>
</dbReference>
<comment type="similarity">
    <text evidence="1 4">Belongs to the glycosyl hydrolase 32 family.</text>
</comment>
<dbReference type="Gene3D" id="2.115.10.20">
    <property type="entry name" value="Glycosyl hydrolase domain, family 43"/>
    <property type="match status" value="1"/>
</dbReference>
<evidence type="ECO:0000313" key="8">
    <source>
        <dbReference type="Proteomes" id="UP001237642"/>
    </source>
</evidence>
<dbReference type="Proteomes" id="UP001237642">
    <property type="component" value="Unassembled WGS sequence"/>
</dbReference>
<gene>
    <name evidence="7" type="ORF">POM88_036372</name>
</gene>
<evidence type="ECO:0000256" key="4">
    <source>
        <dbReference type="RuleBase" id="RU362110"/>
    </source>
</evidence>
<evidence type="ECO:0000259" key="6">
    <source>
        <dbReference type="Pfam" id="PF08244"/>
    </source>
</evidence>
<dbReference type="FunFam" id="2.60.120.560:FF:000002">
    <property type="entry name" value="Beta-fructofuranosidase, insoluble isoenzyme CWINV1"/>
    <property type="match status" value="1"/>
</dbReference>
<comment type="caution">
    <text evidence="7">The sequence shown here is derived from an EMBL/GenBank/DDBJ whole genome shotgun (WGS) entry which is preliminary data.</text>
</comment>
<dbReference type="EMBL" id="JAUIZM010000008">
    <property type="protein sequence ID" value="KAK1370280.1"/>
    <property type="molecule type" value="Genomic_DNA"/>
</dbReference>
<sequence length="630" mass="71835">MLDTIELGHLYGWSFVLWPKISTQANKLQIWWCKTVNGPAGDTLLTLGWHACDCEFRKWKLIEGNMGNYALWFLGFLFVLLGRENEAYASHQFLQPDATREAKQLSRTSYHFQAPKNWLNGPMYYKGIYHLFYQHNPYGAVFGKTIVWGHSVSYDLINWIHLNNALYPTNAFDANSCWSGSVTILPGQKPVVLYTGLDVKNQQVQNMATPKNLSDPFLREWKKYSHNPIIVRPNGVSKDDFRDPTTAWQGEDGKWRVLVGSLKSDRGLAVLYRSNDFKKWSMYDRPLYSEANTGIWECPDFYPLSTISKKGVETSSRSPQYKYVLKASIKFHDYYTLGTYMPDVEKFIPDTGFRNISLDLRYDYGKFYASKTFFDSAKNRRILWGWINESDSSSDDIKKGWSGIQSIPREIYLAKNGRQLVQWPVEEIKRLRGEHTGFQAKKLIGNSLIEIPVGTASQADVEISFKLPNLKYAEVMDTHSVDPQLLCSKNSAAVSSKVGPFGLLIFATKDLTEHTAVFFRIFKDHNRYVVLMCSDQSRSSLRKGVDKTTYGAFVDRDPQHEAISLRSLIDHSVIESFGGEGTVCITSRVYPTLAIDKEAHVYAFNNGSLDVVVSSLNAYSMKKASFLSQH</sequence>
<proteinExistence type="inferred from homology"/>
<dbReference type="GO" id="GO:0005975">
    <property type="term" value="P:carbohydrate metabolic process"/>
    <property type="evidence" value="ECO:0007669"/>
    <property type="project" value="InterPro"/>
</dbReference>
<dbReference type="GO" id="GO:0004553">
    <property type="term" value="F:hydrolase activity, hydrolyzing O-glycosyl compounds"/>
    <property type="evidence" value="ECO:0007669"/>
    <property type="project" value="InterPro"/>
</dbReference>
<evidence type="ECO:0000259" key="5">
    <source>
        <dbReference type="Pfam" id="PF00251"/>
    </source>
</evidence>